<reference evidence="5 6" key="1">
    <citation type="submission" date="2006-02" db="EMBL/GenBank/DDBJ databases">
        <authorList>
            <person name="Pinhassi J."/>
            <person name="Pedros-Alio C."/>
            <person name="Ferriera S."/>
            <person name="Johnson J."/>
            <person name="Kravitz S."/>
            <person name="Halpern A."/>
            <person name="Remington K."/>
            <person name="Beeson K."/>
            <person name="Tran B."/>
            <person name="Rogers Y.-H."/>
            <person name="Friedman R."/>
            <person name="Venter J.C."/>
        </authorList>
    </citation>
    <scope>NUCLEOTIDE SEQUENCE [LARGE SCALE GENOMIC DNA]</scope>
    <source>
        <strain evidence="5 6">MED297</strain>
    </source>
</reference>
<keyword evidence="6" id="KW-1185">Reference proteome</keyword>
<dbReference type="Gene3D" id="1.10.10.60">
    <property type="entry name" value="Homeodomain-like"/>
    <property type="match status" value="1"/>
</dbReference>
<dbReference type="Gene3D" id="3.40.50.2300">
    <property type="match status" value="2"/>
</dbReference>
<protein>
    <submittedName>
        <fullName evidence="5">PurR protein</fullName>
    </submittedName>
</protein>
<dbReference type="AlphaFoldDB" id="A4BCC5"/>
<dbReference type="PROSITE" id="PS00041">
    <property type="entry name" value="HTH_ARAC_FAMILY_1"/>
    <property type="match status" value="1"/>
</dbReference>
<dbReference type="Proteomes" id="UP000005953">
    <property type="component" value="Unassembled WGS sequence"/>
</dbReference>
<dbReference type="InterPro" id="IPR046335">
    <property type="entry name" value="LacI/GalR-like_sensor"/>
</dbReference>
<dbReference type="InterPro" id="IPR028082">
    <property type="entry name" value="Peripla_BP_I"/>
</dbReference>
<comment type="caution">
    <text evidence="5">The sequence shown here is derived from an EMBL/GenBank/DDBJ whole genome shotgun (WGS) entry which is preliminary data.</text>
</comment>
<dbReference type="GO" id="GO:0043565">
    <property type="term" value="F:sequence-specific DNA binding"/>
    <property type="evidence" value="ECO:0007669"/>
    <property type="project" value="InterPro"/>
</dbReference>
<evidence type="ECO:0000256" key="2">
    <source>
        <dbReference type="ARBA" id="ARBA00023125"/>
    </source>
</evidence>
<sequence>MLFDIKQPYDRKITDGILDAMHNSNRNLQITFMTYDEALLVAHDQDWDAIIADFDRLPNIDLCASLKAPTVAVFSNLQRMPELTDIPVIFLAPDSEKICQLARDHLLACGCRQFAYFAGTADDIGLWARERRLCFKQAVLEEGLNWAGAYTTQSIRHFLQTDLAPGTGFLCASDTQARQLITLAQNLNISIPSQLCVIGIDNDEVENQLSRIPISTVTLAPSDLGKAAFEALFELSTQHQPVTKLIQPGEVMNRLSAFLEVNDDPLLSTALKFIYKHYHRSIKAEQVIAECKTSRNTLESRFKTVLEKSIHQVLHDVRLENAKDMLKNTRKGIDEVAIQCGFSSPQYLYYIFRKELGMTPTKYRELNTPEH</sequence>
<evidence type="ECO:0000256" key="1">
    <source>
        <dbReference type="ARBA" id="ARBA00023015"/>
    </source>
</evidence>
<dbReference type="STRING" id="314283.MED297_13247"/>
<evidence type="ECO:0000313" key="6">
    <source>
        <dbReference type="Proteomes" id="UP000005953"/>
    </source>
</evidence>
<dbReference type="PANTHER" id="PTHR43280:SF28">
    <property type="entry name" value="HTH-TYPE TRANSCRIPTIONAL ACTIVATOR RHAS"/>
    <property type="match status" value="1"/>
</dbReference>
<dbReference type="SUPFAM" id="SSF53822">
    <property type="entry name" value="Periplasmic binding protein-like I"/>
    <property type="match status" value="1"/>
</dbReference>
<proteinExistence type="predicted"/>
<dbReference type="EMBL" id="AAOE01000005">
    <property type="protein sequence ID" value="EAR10191.1"/>
    <property type="molecule type" value="Genomic_DNA"/>
</dbReference>
<keyword evidence="3" id="KW-0804">Transcription</keyword>
<name>A4BCC5_9GAMM</name>
<dbReference type="SUPFAM" id="SSF46689">
    <property type="entry name" value="Homeodomain-like"/>
    <property type="match status" value="1"/>
</dbReference>
<dbReference type="Pfam" id="PF13377">
    <property type="entry name" value="Peripla_BP_3"/>
    <property type="match status" value="1"/>
</dbReference>
<dbReference type="PROSITE" id="PS01124">
    <property type="entry name" value="HTH_ARAC_FAMILY_2"/>
    <property type="match status" value="1"/>
</dbReference>
<organism evidence="5 6">
    <name type="scientific">Reinekea blandensis MED297</name>
    <dbReference type="NCBI Taxonomy" id="314283"/>
    <lineage>
        <taxon>Bacteria</taxon>
        <taxon>Pseudomonadati</taxon>
        <taxon>Pseudomonadota</taxon>
        <taxon>Gammaproteobacteria</taxon>
        <taxon>Oceanospirillales</taxon>
        <taxon>Saccharospirillaceae</taxon>
        <taxon>Reinekea</taxon>
    </lineage>
</organism>
<gene>
    <name evidence="5" type="ORF">MED297_13247</name>
</gene>
<dbReference type="PANTHER" id="PTHR43280">
    <property type="entry name" value="ARAC-FAMILY TRANSCRIPTIONAL REGULATOR"/>
    <property type="match status" value="1"/>
</dbReference>
<evidence type="ECO:0000256" key="3">
    <source>
        <dbReference type="ARBA" id="ARBA00023163"/>
    </source>
</evidence>
<dbReference type="InterPro" id="IPR018062">
    <property type="entry name" value="HTH_AraC-typ_CS"/>
</dbReference>
<evidence type="ECO:0000259" key="4">
    <source>
        <dbReference type="PROSITE" id="PS01124"/>
    </source>
</evidence>
<dbReference type="GO" id="GO:0003700">
    <property type="term" value="F:DNA-binding transcription factor activity"/>
    <property type="evidence" value="ECO:0007669"/>
    <property type="project" value="InterPro"/>
</dbReference>
<feature type="domain" description="HTH araC/xylS-type" evidence="4">
    <location>
        <begin position="268"/>
        <end position="366"/>
    </location>
</feature>
<dbReference type="HOGENOM" id="CLU_042405_1_0_6"/>
<evidence type="ECO:0000313" key="5">
    <source>
        <dbReference type="EMBL" id="EAR10191.1"/>
    </source>
</evidence>
<dbReference type="InterPro" id="IPR009057">
    <property type="entry name" value="Homeodomain-like_sf"/>
</dbReference>
<dbReference type="Pfam" id="PF12833">
    <property type="entry name" value="HTH_18"/>
    <property type="match status" value="1"/>
</dbReference>
<dbReference type="InterPro" id="IPR018060">
    <property type="entry name" value="HTH_AraC"/>
</dbReference>
<dbReference type="SMART" id="SM00342">
    <property type="entry name" value="HTH_ARAC"/>
    <property type="match status" value="1"/>
</dbReference>
<keyword evidence="2" id="KW-0238">DNA-binding</keyword>
<accession>A4BCC5</accession>
<keyword evidence="1" id="KW-0805">Transcription regulation</keyword>